<comment type="cofactor">
    <cofactor evidence="4">
        <name>Zn(2+)</name>
        <dbReference type="ChEBI" id="CHEBI:29105"/>
    </cofactor>
</comment>
<evidence type="ECO:0000256" key="3">
    <source>
        <dbReference type="ARBA" id="ARBA00001941"/>
    </source>
</evidence>
<dbReference type="HAMAP" id="MF_02227">
    <property type="entry name" value="RPE"/>
    <property type="match status" value="1"/>
</dbReference>
<comment type="cofactor">
    <cofactor evidence="3">
        <name>Co(2+)</name>
        <dbReference type="ChEBI" id="CHEBI:48828"/>
    </cofactor>
</comment>
<evidence type="ECO:0000256" key="7">
    <source>
        <dbReference type="ARBA" id="ARBA00013188"/>
    </source>
</evidence>
<dbReference type="EMBL" id="JARJFB010000098">
    <property type="protein sequence ID" value="MEA0971235.1"/>
    <property type="molecule type" value="Genomic_DNA"/>
</dbReference>
<feature type="binding site" evidence="10">
    <location>
        <position position="7"/>
    </location>
    <ligand>
        <name>substrate</name>
    </ligand>
</feature>
<dbReference type="InterPro" id="IPR026019">
    <property type="entry name" value="Ribul_P_3_epim"/>
</dbReference>
<evidence type="ECO:0000256" key="11">
    <source>
        <dbReference type="PIRNR" id="PIRNR001461"/>
    </source>
</evidence>
<evidence type="ECO:0000256" key="1">
    <source>
        <dbReference type="ARBA" id="ARBA00001782"/>
    </source>
</evidence>
<dbReference type="PANTHER" id="PTHR11749">
    <property type="entry name" value="RIBULOSE-5-PHOSPHATE-3-EPIMERASE"/>
    <property type="match status" value="1"/>
</dbReference>
<proteinExistence type="inferred from homology"/>
<dbReference type="EC" id="5.1.3.1" evidence="7 10"/>
<reference evidence="12 13" key="1">
    <citation type="submission" date="2023-03" db="EMBL/GenBank/DDBJ databases">
        <title>Host association and intracellularity evolved multiple times independently in the Rickettsiales.</title>
        <authorList>
            <person name="Castelli M."/>
            <person name="Nardi T."/>
            <person name="Gammuto L."/>
            <person name="Bellinzona G."/>
            <person name="Sabaneyeva E."/>
            <person name="Potekhin A."/>
            <person name="Serra V."/>
            <person name="Petroni G."/>
            <person name="Sassera D."/>
        </authorList>
    </citation>
    <scope>NUCLEOTIDE SEQUENCE [LARGE SCALE GENOMIC DNA]</scope>
    <source>
        <strain evidence="12 13">Sr 2-6</strain>
    </source>
</reference>
<dbReference type="InterPro" id="IPR000056">
    <property type="entry name" value="Ribul_P_3_epim-like"/>
</dbReference>
<feature type="binding site" evidence="10">
    <location>
        <position position="172"/>
    </location>
    <ligand>
        <name>a divalent metal cation</name>
        <dbReference type="ChEBI" id="CHEBI:60240"/>
    </ligand>
</feature>
<comment type="cofactor">
    <cofactor evidence="5">
        <name>Fe(2+)</name>
        <dbReference type="ChEBI" id="CHEBI:29033"/>
    </cofactor>
</comment>
<evidence type="ECO:0000256" key="4">
    <source>
        <dbReference type="ARBA" id="ARBA00001947"/>
    </source>
</evidence>
<organism evidence="12 13">
    <name type="scientific">Candidatus Megaera venefica</name>
    <dbReference type="NCBI Taxonomy" id="2055910"/>
    <lineage>
        <taxon>Bacteria</taxon>
        <taxon>Pseudomonadati</taxon>
        <taxon>Pseudomonadota</taxon>
        <taxon>Alphaproteobacteria</taxon>
        <taxon>Rickettsiales</taxon>
        <taxon>Rickettsiaceae</taxon>
        <taxon>Candidatus Megaera</taxon>
    </lineage>
</organism>
<evidence type="ECO:0000313" key="13">
    <source>
        <dbReference type="Proteomes" id="UP001291687"/>
    </source>
</evidence>
<dbReference type="PIRSF" id="PIRSF001461">
    <property type="entry name" value="RPE"/>
    <property type="match status" value="1"/>
</dbReference>
<comment type="caution">
    <text evidence="12">The sequence shown here is derived from an EMBL/GenBank/DDBJ whole genome shotgun (WGS) entry which is preliminary data.</text>
</comment>
<comment type="similarity">
    <text evidence="6 10 11">Belongs to the ribulose-phosphate 3-epimerase family.</text>
</comment>
<dbReference type="RefSeq" id="WP_322777138.1">
    <property type="nucleotide sequence ID" value="NZ_JARJFB010000098.1"/>
</dbReference>
<evidence type="ECO:0000256" key="9">
    <source>
        <dbReference type="ARBA" id="ARBA00023235"/>
    </source>
</evidence>
<protein>
    <recommendedName>
        <fullName evidence="7 10">Ribulose-phosphate 3-epimerase</fullName>
        <ecNumber evidence="7 10">5.1.3.1</ecNumber>
    </recommendedName>
</protein>
<comment type="cofactor">
    <cofactor evidence="10">
        <name>a divalent metal cation</name>
        <dbReference type="ChEBI" id="CHEBI:60240"/>
    </cofactor>
    <text evidence="10">Binds 1 divalent metal cation per subunit.</text>
</comment>
<dbReference type="Pfam" id="PF00834">
    <property type="entry name" value="Ribul_P_3_epim"/>
    <property type="match status" value="1"/>
</dbReference>
<comment type="function">
    <text evidence="10">Catalyzes the reversible epimerization of D-ribulose 5-phosphate to D-xylulose 5-phosphate.</text>
</comment>
<evidence type="ECO:0000256" key="2">
    <source>
        <dbReference type="ARBA" id="ARBA00001936"/>
    </source>
</evidence>
<evidence type="ECO:0000313" key="12">
    <source>
        <dbReference type="EMBL" id="MEA0971235.1"/>
    </source>
</evidence>
<feature type="binding site" evidence="10">
    <location>
        <position position="65"/>
    </location>
    <ligand>
        <name>a divalent metal cation</name>
        <dbReference type="ChEBI" id="CHEBI:60240"/>
    </ligand>
</feature>
<evidence type="ECO:0000256" key="10">
    <source>
        <dbReference type="HAMAP-Rule" id="MF_02227"/>
    </source>
</evidence>
<feature type="active site" description="Proton acceptor" evidence="10">
    <location>
        <position position="34"/>
    </location>
</feature>
<accession>A0ABU5NDK2</accession>
<feature type="binding site" evidence="10">
    <location>
        <position position="34"/>
    </location>
    <ligand>
        <name>a divalent metal cation</name>
        <dbReference type="ChEBI" id="CHEBI:60240"/>
    </ligand>
</feature>
<feature type="binding site" evidence="10">
    <location>
        <position position="32"/>
    </location>
    <ligand>
        <name>a divalent metal cation</name>
        <dbReference type="ChEBI" id="CHEBI:60240"/>
    </ligand>
</feature>
<dbReference type="NCBIfam" id="NF004076">
    <property type="entry name" value="PRK05581.1-4"/>
    <property type="match status" value="1"/>
</dbReference>
<feature type="binding site" evidence="10">
    <location>
        <begin position="172"/>
        <end position="174"/>
    </location>
    <ligand>
        <name>substrate</name>
    </ligand>
</feature>
<comment type="caution">
    <text evidence="10">Lacks conserved residue(s) required for the propagation of feature annotation.</text>
</comment>
<comment type="cofactor">
    <cofactor evidence="2">
        <name>Mn(2+)</name>
        <dbReference type="ChEBI" id="CHEBI:29035"/>
    </cofactor>
</comment>
<dbReference type="PROSITE" id="PS01085">
    <property type="entry name" value="RIBUL_P_3_EPIMER_1"/>
    <property type="match status" value="1"/>
</dbReference>
<dbReference type="PROSITE" id="PS01086">
    <property type="entry name" value="RIBUL_P_3_EPIMER_2"/>
    <property type="match status" value="1"/>
</dbReference>
<dbReference type="InterPro" id="IPR011060">
    <property type="entry name" value="RibuloseP-bd_barrel"/>
</dbReference>
<comment type="catalytic activity">
    <reaction evidence="1 10 11">
        <text>D-ribulose 5-phosphate = D-xylulose 5-phosphate</text>
        <dbReference type="Rhea" id="RHEA:13677"/>
        <dbReference type="ChEBI" id="CHEBI:57737"/>
        <dbReference type="ChEBI" id="CHEBI:58121"/>
        <dbReference type="EC" id="5.1.3.1"/>
    </reaction>
</comment>
<sequence>MTLISPSILSADFCNLRAEIVALEGAGADMIHIDVMDGHFVPNLTFGPDVIKALKKHTAKPFDVHLMIDHPEKWIQTYVEAGADIITIHPEATIHLDRTISQIKSYGIKAGISLLPTTSINVFEFIIDKIDLILVMTVNPGFGGQKFMPNQLKKISAISSIIKGTDIILAVDGGINDETGKLCTQAGANMLISGNYIFTGNYKERINNLKK</sequence>
<gene>
    <name evidence="10" type="primary">rpe</name>
    <name evidence="12" type="ORF">Megvenef_01208</name>
</gene>
<name>A0ABU5NDK2_9RICK</name>
<feature type="binding site" evidence="10">
    <location>
        <position position="65"/>
    </location>
    <ligand>
        <name>substrate</name>
    </ligand>
</feature>
<dbReference type="SUPFAM" id="SSF51366">
    <property type="entry name" value="Ribulose-phoshate binding barrel"/>
    <property type="match status" value="1"/>
</dbReference>
<feature type="active site" description="Proton donor" evidence="10">
    <location>
        <position position="172"/>
    </location>
</feature>
<evidence type="ECO:0000256" key="8">
    <source>
        <dbReference type="ARBA" id="ARBA00022723"/>
    </source>
</evidence>
<dbReference type="InterPro" id="IPR013785">
    <property type="entry name" value="Aldolase_TIM"/>
</dbReference>
<dbReference type="NCBIfam" id="TIGR01163">
    <property type="entry name" value="rpe"/>
    <property type="match status" value="1"/>
</dbReference>
<comment type="pathway">
    <text evidence="10">Carbohydrate degradation.</text>
</comment>
<dbReference type="CDD" id="cd00429">
    <property type="entry name" value="RPE"/>
    <property type="match status" value="1"/>
</dbReference>
<evidence type="ECO:0000256" key="5">
    <source>
        <dbReference type="ARBA" id="ARBA00001954"/>
    </source>
</evidence>
<feature type="binding site" evidence="10">
    <location>
        <begin position="141"/>
        <end position="144"/>
    </location>
    <ligand>
        <name>substrate</name>
    </ligand>
</feature>
<dbReference type="Proteomes" id="UP001291687">
    <property type="component" value="Unassembled WGS sequence"/>
</dbReference>
<dbReference type="Gene3D" id="3.20.20.70">
    <property type="entry name" value="Aldolase class I"/>
    <property type="match status" value="1"/>
</dbReference>
<keyword evidence="9 10" id="KW-0413">Isomerase</keyword>
<evidence type="ECO:0000256" key="6">
    <source>
        <dbReference type="ARBA" id="ARBA00009541"/>
    </source>
</evidence>
<keyword evidence="8 10" id="KW-0479">Metal-binding</keyword>
<keyword evidence="10 11" id="KW-0119">Carbohydrate metabolism</keyword>
<keyword evidence="13" id="KW-1185">Reference proteome</keyword>